<name>A0A392MDZ0_9FABA</name>
<dbReference type="InterPro" id="IPR001223">
    <property type="entry name" value="Glyco_hydro18_cat"/>
</dbReference>
<dbReference type="EMBL" id="LXQA010009043">
    <property type="protein sequence ID" value="MCH85737.1"/>
    <property type="molecule type" value="Genomic_DNA"/>
</dbReference>
<comment type="caution">
    <text evidence="2">The sequence shown here is derived from an EMBL/GenBank/DDBJ whole genome shotgun (WGS) entry which is preliminary data.</text>
</comment>
<dbReference type="AlphaFoldDB" id="A0A392MDZ0"/>
<dbReference type="PANTHER" id="PTHR46476:SF13">
    <property type="entry name" value="2, PUTATIVE, EXPRESSED-RELATED"/>
    <property type="match status" value="1"/>
</dbReference>
<feature type="domain" description="GH18" evidence="1">
    <location>
        <begin position="2"/>
        <end position="289"/>
    </location>
</feature>
<dbReference type="PROSITE" id="PS51910">
    <property type="entry name" value="GH18_2"/>
    <property type="match status" value="1"/>
</dbReference>
<dbReference type="Pfam" id="PF00704">
    <property type="entry name" value="Glyco_hydro_18"/>
    <property type="match status" value="1"/>
</dbReference>
<dbReference type="GO" id="GO:0005975">
    <property type="term" value="P:carbohydrate metabolic process"/>
    <property type="evidence" value="ECO:0007669"/>
    <property type="project" value="InterPro"/>
</dbReference>
<sequence>MSIFREYIGVKPYPTTLQDFPTEIIHSNINEFHFILGFANEVYVDSNKGTGVFHESWNVDYFGPDQVRILKENYANVKVVISIGGRDSKTPFNPLMDAEEWSQEAVNSLTVILQKYGNTIDGIDINYQHINRCGSDPDNRRFANYLGRVIRALRNDTALRINVVSIAPSQNNDAHYRNLYWENKDEINWVDYQFYNHTDLISTHVDFLDLYNNAANAYHPGKILPGLSTDPADDRMPWKIFVVFCILLQQESKLPGIFVWNANDSAIPPPGENDAFLLEHFLQRLLAQT</sequence>
<keyword evidence="3" id="KW-1185">Reference proteome</keyword>
<dbReference type="Proteomes" id="UP000265520">
    <property type="component" value="Unassembled WGS sequence"/>
</dbReference>
<evidence type="ECO:0000313" key="2">
    <source>
        <dbReference type="EMBL" id="MCH85737.1"/>
    </source>
</evidence>
<dbReference type="PRINTS" id="PR00551">
    <property type="entry name" value="2SGLOBULIN"/>
</dbReference>
<dbReference type="InterPro" id="IPR017853">
    <property type="entry name" value="GH"/>
</dbReference>
<dbReference type="InterPro" id="IPR000677">
    <property type="entry name" value="Chitinase-like"/>
</dbReference>
<proteinExistence type="predicted"/>
<evidence type="ECO:0000313" key="3">
    <source>
        <dbReference type="Proteomes" id="UP000265520"/>
    </source>
</evidence>
<evidence type="ECO:0000259" key="1">
    <source>
        <dbReference type="PROSITE" id="PS51910"/>
    </source>
</evidence>
<accession>A0A392MDZ0</accession>
<gene>
    <name evidence="2" type="ORF">A2U01_0006587</name>
</gene>
<dbReference type="PANTHER" id="PTHR46476">
    <property type="entry name" value="CHITINASE 2-LIKE"/>
    <property type="match status" value="1"/>
</dbReference>
<protein>
    <submittedName>
        <fullName evidence="2">Chitinase 2-like</fullName>
    </submittedName>
</protein>
<dbReference type="SUPFAM" id="SSF51445">
    <property type="entry name" value="(Trans)glycosidases"/>
    <property type="match status" value="1"/>
</dbReference>
<dbReference type="Gene3D" id="3.20.20.80">
    <property type="entry name" value="Glycosidases"/>
    <property type="match status" value="1"/>
</dbReference>
<reference evidence="2 3" key="1">
    <citation type="journal article" date="2018" name="Front. Plant Sci.">
        <title>Red Clover (Trifolium pratense) and Zigzag Clover (T. medium) - A Picture of Genomic Similarities and Differences.</title>
        <authorList>
            <person name="Dluhosova J."/>
            <person name="Istvanek J."/>
            <person name="Nedelnik J."/>
            <person name="Repkova J."/>
        </authorList>
    </citation>
    <scope>NUCLEOTIDE SEQUENCE [LARGE SCALE GENOMIC DNA]</scope>
    <source>
        <strain evidence="3">cv. 10/8</strain>
        <tissue evidence="2">Leaf</tissue>
    </source>
</reference>
<organism evidence="2 3">
    <name type="scientific">Trifolium medium</name>
    <dbReference type="NCBI Taxonomy" id="97028"/>
    <lineage>
        <taxon>Eukaryota</taxon>
        <taxon>Viridiplantae</taxon>
        <taxon>Streptophyta</taxon>
        <taxon>Embryophyta</taxon>
        <taxon>Tracheophyta</taxon>
        <taxon>Spermatophyta</taxon>
        <taxon>Magnoliopsida</taxon>
        <taxon>eudicotyledons</taxon>
        <taxon>Gunneridae</taxon>
        <taxon>Pentapetalae</taxon>
        <taxon>rosids</taxon>
        <taxon>fabids</taxon>
        <taxon>Fabales</taxon>
        <taxon>Fabaceae</taxon>
        <taxon>Papilionoideae</taxon>
        <taxon>50 kb inversion clade</taxon>
        <taxon>NPAAA clade</taxon>
        <taxon>Hologalegina</taxon>
        <taxon>IRL clade</taxon>
        <taxon>Trifolieae</taxon>
        <taxon>Trifolium</taxon>
    </lineage>
</organism>